<dbReference type="CDD" id="cd17932">
    <property type="entry name" value="DEXQc_UvrD"/>
    <property type="match status" value="1"/>
</dbReference>
<feature type="binding site" evidence="10">
    <location>
        <begin position="35"/>
        <end position="42"/>
    </location>
    <ligand>
        <name>ATP</name>
        <dbReference type="ChEBI" id="CHEBI:30616"/>
    </ligand>
</feature>
<keyword evidence="5 10" id="KW-0067">ATP-binding</keyword>
<dbReference type="InterPro" id="IPR014016">
    <property type="entry name" value="UvrD-like_ATP-bd"/>
</dbReference>
<evidence type="ECO:0000313" key="12">
    <source>
        <dbReference type="EMBL" id="MEM5531420.1"/>
    </source>
</evidence>
<keyword evidence="6" id="KW-0413">Isomerase</keyword>
<dbReference type="InterPro" id="IPR013986">
    <property type="entry name" value="DExx_box_DNA_helicase_dom_sf"/>
</dbReference>
<name>A0ABU9TCH6_9GAMM</name>
<evidence type="ECO:0000256" key="8">
    <source>
        <dbReference type="ARBA" id="ARBA00034808"/>
    </source>
</evidence>
<dbReference type="InterPro" id="IPR014017">
    <property type="entry name" value="DNA_helicase_UvrD-like_C"/>
</dbReference>
<accession>A0ABU9TCH6</accession>
<dbReference type="PANTHER" id="PTHR11070">
    <property type="entry name" value="UVRD / RECB / PCRA DNA HELICASE FAMILY MEMBER"/>
    <property type="match status" value="1"/>
</dbReference>
<dbReference type="RefSeq" id="WP_342879117.1">
    <property type="nucleotide sequence ID" value="NZ_JBBMQX010000002.1"/>
</dbReference>
<dbReference type="InterPro" id="IPR000212">
    <property type="entry name" value="DNA_helicase_UvrD/REP"/>
</dbReference>
<keyword evidence="3 10" id="KW-0378">Hydrolase</keyword>
<dbReference type="Pfam" id="PF13361">
    <property type="entry name" value="UvrD_C"/>
    <property type="match status" value="1"/>
</dbReference>
<proteinExistence type="inferred from homology"/>
<evidence type="ECO:0000256" key="4">
    <source>
        <dbReference type="ARBA" id="ARBA00022806"/>
    </source>
</evidence>
<comment type="caution">
    <text evidence="12">The sequence shown here is derived from an EMBL/GenBank/DDBJ whole genome shotgun (WGS) entry which is preliminary data.</text>
</comment>
<dbReference type="Gene3D" id="3.40.50.300">
    <property type="entry name" value="P-loop containing nucleotide triphosphate hydrolases"/>
    <property type="match status" value="2"/>
</dbReference>
<comment type="catalytic activity">
    <reaction evidence="7">
        <text>Couples ATP hydrolysis with the unwinding of duplex DNA by translocating in the 3'-5' direction.</text>
        <dbReference type="EC" id="5.6.2.4"/>
    </reaction>
</comment>
<keyword evidence="2 10" id="KW-0547">Nucleotide-binding</keyword>
<dbReference type="InterPro" id="IPR027417">
    <property type="entry name" value="P-loop_NTPase"/>
</dbReference>
<comment type="catalytic activity">
    <reaction evidence="9">
        <text>ATP + H2O = ADP + phosphate + H(+)</text>
        <dbReference type="Rhea" id="RHEA:13065"/>
        <dbReference type="ChEBI" id="CHEBI:15377"/>
        <dbReference type="ChEBI" id="CHEBI:15378"/>
        <dbReference type="ChEBI" id="CHEBI:30616"/>
        <dbReference type="ChEBI" id="CHEBI:43474"/>
        <dbReference type="ChEBI" id="CHEBI:456216"/>
        <dbReference type="EC" id="5.6.2.4"/>
    </reaction>
</comment>
<dbReference type="Pfam" id="PF00580">
    <property type="entry name" value="UvrD-helicase"/>
    <property type="match status" value="1"/>
</dbReference>
<evidence type="ECO:0000256" key="2">
    <source>
        <dbReference type="ARBA" id="ARBA00022741"/>
    </source>
</evidence>
<feature type="domain" description="UvrD-like helicase ATP-binding" evidence="11">
    <location>
        <begin position="14"/>
        <end position="287"/>
    </location>
</feature>
<reference evidence="12 13" key="1">
    <citation type="submission" date="2024-03" db="EMBL/GenBank/DDBJ databases">
        <title>Community enrichment and isolation of bacterial strains for fucoidan degradation.</title>
        <authorList>
            <person name="Sichert A."/>
        </authorList>
    </citation>
    <scope>NUCLEOTIDE SEQUENCE [LARGE SCALE GENOMIC DNA]</scope>
    <source>
        <strain evidence="12 13">AS26</strain>
    </source>
</reference>
<dbReference type="EC" id="5.6.2.4" evidence="8"/>
<dbReference type="SUPFAM" id="SSF52540">
    <property type="entry name" value="P-loop containing nucleoside triphosphate hydrolases"/>
    <property type="match status" value="1"/>
</dbReference>
<keyword evidence="13" id="KW-1185">Reference proteome</keyword>
<evidence type="ECO:0000313" key="13">
    <source>
        <dbReference type="Proteomes" id="UP001457661"/>
    </source>
</evidence>
<dbReference type="Gene3D" id="1.10.10.160">
    <property type="match status" value="1"/>
</dbReference>
<sequence length="613" mass="70290">MQRKVASFYKTEALQLNEFGQKAAYDSNTNCAVIAGPGSGKTKTLVLKVAKILDEEINDYQKVACITYNRQCCRELQQRFKKIGISLNENLYVGTVHSFCLSQIVSPLAHLVESELPATYSIANEKQRNDSFESAKSRIGEAAKYCSFATMTNYRMSYLERDESFNSNDILYANLVTNYERFLRSNSLVDFDDLILITRKMIKDYAWIRDILKAKFPIIVIDEYQDLGKPLHEIVLLLVEHGVKVIAVGDVDQSIYGFTGAHPELLLSLSERSDFEKVEMKLNYRSAQNIVNLSDGFVGANKGVVAHNQNRVATIDYHLCPNGLEEQVDEALKKALACVDLLESRTLSDVAILYPDAKTGDIVAQKATDRGLFYSRIDNNAPYRKNPMTNFIEDCASWITFDWKKQGKSIYLNDLIKSFTVLTRNFIEDIDSAALNFVKFLWSSKNISNLITAEAFVSKLITEHFSVFIDEPKTKDDFYEVLKMQSSLKDDGVLHNINLQMLGDNRDKSNKLNLITYHSSKGCEYDVVIAIGLDNGVFPRLVYKPRERVWYYPEDKELQEKRRLFFVALTRAKYDVHFFKSEHFYTRNGYKMNYGQSIFLDELDKKLNTYDCQ</sequence>
<dbReference type="GO" id="GO:0016787">
    <property type="term" value="F:hydrolase activity"/>
    <property type="evidence" value="ECO:0007669"/>
    <property type="project" value="UniProtKB-KW"/>
</dbReference>
<dbReference type="PROSITE" id="PS51198">
    <property type="entry name" value="UVRD_HELICASE_ATP_BIND"/>
    <property type="match status" value="1"/>
</dbReference>
<evidence type="ECO:0000256" key="9">
    <source>
        <dbReference type="ARBA" id="ARBA00048988"/>
    </source>
</evidence>
<evidence type="ECO:0000256" key="10">
    <source>
        <dbReference type="PROSITE-ProRule" id="PRU00560"/>
    </source>
</evidence>
<evidence type="ECO:0000256" key="1">
    <source>
        <dbReference type="ARBA" id="ARBA00009922"/>
    </source>
</evidence>
<evidence type="ECO:0000256" key="6">
    <source>
        <dbReference type="ARBA" id="ARBA00023235"/>
    </source>
</evidence>
<gene>
    <name evidence="12" type="ORF">WNY57_03160</name>
</gene>
<evidence type="ECO:0000256" key="5">
    <source>
        <dbReference type="ARBA" id="ARBA00022840"/>
    </source>
</evidence>
<organism evidence="12 13">
    <name type="scientific">Pseudoalteromonas arctica</name>
    <dbReference type="NCBI Taxonomy" id="394751"/>
    <lineage>
        <taxon>Bacteria</taxon>
        <taxon>Pseudomonadati</taxon>
        <taxon>Pseudomonadota</taxon>
        <taxon>Gammaproteobacteria</taxon>
        <taxon>Alteromonadales</taxon>
        <taxon>Pseudoalteromonadaceae</taxon>
        <taxon>Pseudoalteromonas</taxon>
    </lineage>
</organism>
<keyword evidence="4 10" id="KW-0347">Helicase</keyword>
<comment type="similarity">
    <text evidence="1">Belongs to the helicase family. UvrD subfamily.</text>
</comment>
<dbReference type="GO" id="GO:0004386">
    <property type="term" value="F:helicase activity"/>
    <property type="evidence" value="ECO:0007669"/>
    <property type="project" value="UniProtKB-KW"/>
</dbReference>
<dbReference type="EMBL" id="JBBMQX010000002">
    <property type="protein sequence ID" value="MEM5531420.1"/>
    <property type="molecule type" value="Genomic_DNA"/>
</dbReference>
<evidence type="ECO:0000259" key="11">
    <source>
        <dbReference type="PROSITE" id="PS51198"/>
    </source>
</evidence>
<evidence type="ECO:0000256" key="3">
    <source>
        <dbReference type="ARBA" id="ARBA00022801"/>
    </source>
</evidence>
<evidence type="ECO:0000256" key="7">
    <source>
        <dbReference type="ARBA" id="ARBA00034617"/>
    </source>
</evidence>
<dbReference type="PANTHER" id="PTHR11070:SF63">
    <property type="entry name" value="DNA HELICASE IV"/>
    <property type="match status" value="1"/>
</dbReference>
<protein>
    <recommendedName>
        <fullName evidence="8">DNA 3'-5' helicase</fullName>
        <ecNumber evidence="8">5.6.2.4</ecNumber>
    </recommendedName>
</protein>
<dbReference type="Proteomes" id="UP001457661">
    <property type="component" value="Unassembled WGS sequence"/>
</dbReference>